<reference evidence="2 3" key="1">
    <citation type="submission" date="2023-08" db="EMBL/GenBank/DDBJ databases">
        <title>Black Yeasts Isolated from many extreme environments.</title>
        <authorList>
            <person name="Coleine C."/>
            <person name="Stajich J.E."/>
            <person name="Selbmann L."/>
        </authorList>
    </citation>
    <scope>NUCLEOTIDE SEQUENCE [LARGE SCALE GENOMIC DNA]</scope>
    <source>
        <strain evidence="2 3">CCFEE 5885</strain>
    </source>
</reference>
<feature type="region of interest" description="Disordered" evidence="1">
    <location>
        <begin position="272"/>
        <end position="335"/>
    </location>
</feature>
<evidence type="ECO:0000256" key="1">
    <source>
        <dbReference type="SAM" id="MobiDB-lite"/>
    </source>
</evidence>
<dbReference type="EMBL" id="JAVRRG010000068">
    <property type="protein sequence ID" value="KAK5091877.1"/>
    <property type="molecule type" value="Genomic_DNA"/>
</dbReference>
<feature type="compositionally biased region" description="Basic and acidic residues" evidence="1">
    <location>
        <begin position="296"/>
        <end position="305"/>
    </location>
</feature>
<organism evidence="2 3">
    <name type="scientific">Lithohypha guttulata</name>
    <dbReference type="NCBI Taxonomy" id="1690604"/>
    <lineage>
        <taxon>Eukaryota</taxon>
        <taxon>Fungi</taxon>
        <taxon>Dikarya</taxon>
        <taxon>Ascomycota</taxon>
        <taxon>Pezizomycotina</taxon>
        <taxon>Eurotiomycetes</taxon>
        <taxon>Chaetothyriomycetidae</taxon>
        <taxon>Chaetothyriales</taxon>
        <taxon>Trichomeriaceae</taxon>
        <taxon>Lithohypha</taxon>
    </lineage>
</organism>
<feature type="region of interest" description="Disordered" evidence="1">
    <location>
        <begin position="357"/>
        <end position="379"/>
    </location>
</feature>
<feature type="region of interest" description="Disordered" evidence="1">
    <location>
        <begin position="119"/>
        <end position="139"/>
    </location>
</feature>
<protein>
    <submittedName>
        <fullName evidence="2">Uncharacterized protein</fullName>
    </submittedName>
</protein>
<gene>
    <name evidence="2" type="ORF">LTR24_005773</name>
</gene>
<feature type="compositionally biased region" description="Basic and acidic residues" evidence="1">
    <location>
        <begin position="274"/>
        <end position="287"/>
    </location>
</feature>
<dbReference type="Proteomes" id="UP001345013">
    <property type="component" value="Unassembled WGS sequence"/>
</dbReference>
<sequence length="641" mass="70745">MQQYELRVHIAAPSMVKDDARWLKLAENVAKFKPVRQLRLDDSIVYTTREGSHDEVQEEASNSPCAVSVHFGSSSTPSSQARCNTCPIYDACAASAKAQPLTKKRAVTAIPTADVSHAKRTKMTSFPRTRKGLNPAFKNPIAGYLKTSKEAEQTPRPRTAPESTVLVPFTTSPKARRALSESTASLDAQCRDSPAEPCSNSRVDETSFVNDSPEASQSLEVRMFVLSGTGAEDNSFDKQLYPGNQEQLLPIQRVQNVAQDGTDSTCRLSQTSFRESEIHMGTRRSEHGVSLTSRPSENRLDKEAHQSFTTISTETASDPSRYLNDSSPLAQRSAPMPMPVVDLTTELDEPAPQVTRRDVLGPVSSPLRSCAQSPGASEPIATNETHLATVRALPKRSRCCKTNTVSKPFITAIPEYLLDLADKFDLVNHFHPVHAPASIWNVKRGYWKLLIKIADVGCVAKARRSPLTASQWSDRRFMLRQEGHIAELASTSEGDAALKELMYPVVEPGTYMPWTADEFTEFWDYLAKVIERGRAGYDAHASIESCEARRHDGIFLEARLWCWAEALSHLWLVLYGVSSGLTARMPLQWFGPDEGALVTMSGQPKRAGSIGRWVEQKSGTSGYWGIEGSWEGLGASLRVSR</sequence>
<feature type="region of interest" description="Disordered" evidence="1">
    <location>
        <begin position="174"/>
        <end position="214"/>
    </location>
</feature>
<feature type="compositionally biased region" description="Polar residues" evidence="1">
    <location>
        <begin position="366"/>
        <end position="379"/>
    </location>
</feature>
<evidence type="ECO:0000313" key="3">
    <source>
        <dbReference type="Proteomes" id="UP001345013"/>
    </source>
</evidence>
<accession>A0ABR0K8G8</accession>
<keyword evidence="3" id="KW-1185">Reference proteome</keyword>
<name>A0ABR0K8G8_9EURO</name>
<feature type="compositionally biased region" description="Polar residues" evidence="1">
    <location>
        <begin position="306"/>
        <end position="330"/>
    </location>
</feature>
<evidence type="ECO:0000313" key="2">
    <source>
        <dbReference type="EMBL" id="KAK5091877.1"/>
    </source>
</evidence>
<proteinExistence type="predicted"/>
<comment type="caution">
    <text evidence="2">The sequence shown here is derived from an EMBL/GenBank/DDBJ whole genome shotgun (WGS) entry which is preliminary data.</text>
</comment>